<dbReference type="EMBL" id="WSZM01000612">
    <property type="protein sequence ID" value="KAF4030896.1"/>
    <property type="molecule type" value="Genomic_DNA"/>
</dbReference>
<evidence type="ECO:0000256" key="1">
    <source>
        <dbReference type="SAM" id="MobiDB-lite"/>
    </source>
</evidence>
<name>A0A833SZ41_PHYIN</name>
<comment type="caution">
    <text evidence="2">The sequence shown here is derived from an EMBL/GenBank/DDBJ whole genome shotgun (WGS) entry which is preliminary data.</text>
</comment>
<evidence type="ECO:0000313" key="3">
    <source>
        <dbReference type="Proteomes" id="UP000602510"/>
    </source>
</evidence>
<accession>A0A833SZ41</accession>
<feature type="compositionally biased region" description="Basic and acidic residues" evidence="1">
    <location>
        <begin position="123"/>
        <end position="132"/>
    </location>
</feature>
<organism evidence="2 3">
    <name type="scientific">Phytophthora infestans</name>
    <name type="common">Potato late blight agent</name>
    <name type="synonym">Botrytis infestans</name>
    <dbReference type="NCBI Taxonomy" id="4787"/>
    <lineage>
        <taxon>Eukaryota</taxon>
        <taxon>Sar</taxon>
        <taxon>Stramenopiles</taxon>
        <taxon>Oomycota</taxon>
        <taxon>Peronosporomycetes</taxon>
        <taxon>Peronosporales</taxon>
        <taxon>Peronosporaceae</taxon>
        <taxon>Phytophthora</taxon>
    </lineage>
</organism>
<dbReference type="Proteomes" id="UP000602510">
    <property type="component" value="Unassembled WGS sequence"/>
</dbReference>
<keyword evidence="3" id="KW-1185">Reference proteome</keyword>
<feature type="compositionally biased region" description="Low complexity" evidence="1">
    <location>
        <begin position="104"/>
        <end position="116"/>
    </location>
</feature>
<protein>
    <submittedName>
        <fullName evidence="2">Uncharacterized protein</fullName>
    </submittedName>
</protein>
<proteinExistence type="predicted"/>
<feature type="region of interest" description="Disordered" evidence="1">
    <location>
        <begin position="61"/>
        <end position="169"/>
    </location>
</feature>
<evidence type="ECO:0000313" key="2">
    <source>
        <dbReference type="EMBL" id="KAF4030896.1"/>
    </source>
</evidence>
<reference evidence="2" key="1">
    <citation type="submission" date="2020-04" db="EMBL/GenBank/DDBJ databases">
        <title>Hybrid Assembly of Korean Phytophthora infestans isolates.</title>
        <authorList>
            <person name="Prokchorchik M."/>
            <person name="Lee Y."/>
            <person name="Seo J."/>
            <person name="Cho J.-H."/>
            <person name="Park Y.-E."/>
            <person name="Jang D.-C."/>
            <person name="Im J.-S."/>
            <person name="Choi J.-G."/>
            <person name="Park H.-J."/>
            <person name="Lee G.-B."/>
            <person name="Lee Y.-G."/>
            <person name="Hong S.-Y."/>
            <person name="Cho K."/>
            <person name="Sohn K.H."/>
        </authorList>
    </citation>
    <scope>NUCLEOTIDE SEQUENCE</scope>
    <source>
        <strain evidence="2">KR_1_A1</strain>
    </source>
</reference>
<sequence length="169" mass="17769">MFYALDAHLGLRLGSRHSGTHDKQPLSLHNKARAQDEVRHVPLLVAVALLAYPAAASDVAPAPASVPTYNGRPNNGGYPYPTATPQATKPCENKTEAPAPPSGPIYYGRPNNGGYPYPTPAPDIHEGSKPSEDVPIPVTPTPANGPIYYGRPNNGGYPYATAPPPINSA</sequence>
<gene>
    <name evidence="2" type="ORF">GN244_ATG17280</name>
</gene>
<dbReference type="AlphaFoldDB" id="A0A833SZ41"/>
<feature type="compositionally biased region" description="Low complexity" evidence="1">
    <location>
        <begin position="144"/>
        <end position="159"/>
    </location>
</feature>